<evidence type="ECO:0000259" key="1">
    <source>
        <dbReference type="PROSITE" id="PS50943"/>
    </source>
</evidence>
<name>A0A4R2L1F2_9FIRM</name>
<dbReference type="GO" id="GO:0003677">
    <property type="term" value="F:DNA binding"/>
    <property type="evidence" value="ECO:0007669"/>
    <property type="project" value="InterPro"/>
</dbReference>
<gene>
    <name evidence="2" type="ORF">EV214_102141</name>
</gene>
<keyword evidence="3" id="KW-1185">Reference proteome</keyword>
<organism evidence="2 3">
    <name type="scientific">Marinisporobacter balticus</name>
    <dbReference type="NCBI Taxonomy" id="2018667"/>
    <lineage>
        <taxon>Bacteria</taxon>
        <taxon>Bacillati</taxon>
        <taxon>Bacillota</taxon>
        <taxon>Clostridia</taxon>
        <taxon>Peptostreptococcales</taxon>
        <taxon>Thermotaleaceae</taxon>
        <taxon>Marinisporobacter</taxon>
    </lineage>
</organism>
<dbReference type="RefSeq" id="WP_243116530.1">
    <property type="nucleotide sequence ID" value="NZ_SLWV01000002.1"/>
</dbReference>
<feature type="domain" description="HTH cro/C1-type" evidence="1">
    <location>
        <begin position="11"/>
        <end position="70"/>
    </location>
</feature>
<evidence type="ECO:0000313" key="2">
    <source>
        <dbReference type="EMBL" id="TCO79422.1"/>
    </source>
</evidence>
<dbReference type="InterPro" id="IPR010982">
    <property type="entry name" value="Lambda_DNA-bd_dom_sf"/>
</dbReference>
<dbReference type="Pfam" id="PF01381">
    <property type="entry name" value="HTH_3"/>
    <property type="match status" value="1"/>
</dbReference>
<dbReference type="InterPro" id="IPR001387">
    <property type="entry name" value="Cro/C1-type_HTH"/>
</dbReference>
<reference evidence="2 3" key="1">
    <citation type="submission" date="2019-03" db="EMBL/GenBank/DDBJ databases">
        <title>Genomic Encyclopedia of Type Strains, Phase IV (KMG-IV): sequencing the most valuable type-strain genomes for metagenomic binning, comparative biology and taxonomic classification.</title>
        <authorList>
            <person name="Goeker M."/>
        </authorList>
    </citation>
    <scope>NUCLEOTIDE SEQUENCE [LARGE SCALE GENOMIC DNA]</scope>
    <source>
        <strain evidence="2 3">DSM 102940</strain>
    </source>
</reference>
<protein>
    <submittedName>
        <fullName evidence="2">Helix-turn-helix protein</fullName>
    </submittedName>
</protein>
<comment type="caution">
    <text evidence="2">The sequence shown here is derived from an EMBL/GenBank/DDBJ whole genome shotgun (WGS) entry which is preliminary data.</text>
</comment>
<evidence type="ECO:0000313" key="3">
    <source>
        <dbReference type="Proteomes" id="UP000294919"/>
    </source>
</evidence>
<dbReference type="EMBL" id="SLWV01000002">
    <property type="protein sequence ID" value="TCO79422.1"/>
    <property type="molecule type" value="Genomic_DNA"/>
</dbReference>
<dbReference type="AlphaFoldDB" id="A0A4R2L1F2"/>
<sequence length="73" mass="8461">MYGKNVIGHNVKYFRELKKISQEQLTARLNIQGIEIDQPMLSRIENCTRQLLDFEIIGIAKALKIGIEDLFKL</sequence>
<dbReference type="CDD" id="cd00093">
    <property type="entry name" value="HTH_XRE"/>
    <property type="match status" value="1"/>
</dbReference>
<dbReference type="Proteomes" id="UP000294919">
    <property type="component" value="Unassembled WGS sequence"/>
</dbReference>
<dbReference type="PROSITE" id="PS50943">
    <property type="entry name" value="HTH_CROC1"/>
    <property type="match status" value="1"/>
</dbReference>
<accession>A0A4R2L1F2</accession>
<proteinExistence type="predicted"/>
<dbReference type="Gene3D" id="1.10.260.40">
    <property type="entry name" value="lambda repressor-like DNA-binding domains"/>
    <property type="match status" value="1"/>
</dbReference>
<dbReference type="SUPFAM" id="SSF47413">
    <property type="entry name" value="lambda repressor-like DNA-binding domains"/>
    <property type="match status" value="1"/>
</dbReference>